<organism evidence="11 12">
    <name type="scientific">Macrococcus epidermidis</name>
    <dbReference type="NCBI Taxonomy" id="1902580"/>
    <lineage>
        <taxon>Bacteria</taxon>
        <taxon>Bacillati</taxon>
        <taxon>Bacillota</taxon>
        <taxon>Bacilli</taxon>
        <taxon>Bacillales</taxon>
        <taxon>Staphylococcaceae</taxon>
        <taxon>Macrococcus</taxon>
    </lineage>
</organism>
<dbReference type="GO" id="GO:0003677">
    <property type="term" value="F:DNA binding"/>
    <property type="evidence" value="ECO:0007669"/>
    <property type="project" value="UniProtKB-KW"/>
</dbReference>
<dbReference type="HAMAP" id="MF_00953">
    <property type="entry name" value="Topoisom_3_prok"/>
    <property type="match status" value="1"/>
</dbReference>
<keyword evidence="6 8" id="KW-0238">DNA-binding</keyword>
<reference evidence="11 12" key="1">
    <citation type="journal article" date="2018" name="Front. Microbiol.">
        <title>Description and Comparative Genomics of Macrococcus caseolyticus subsp. hominis subsp. nov., Macrococcus goetzii sp. nov., Macrococcus epidermidis sp. nov., and Macrococcus bohemicus sp. nov., Novel Macrococci From Human Clinical Material With Virulence Potential and Suspected Uptake of Foreign DNA by Natural Transformation.</title>
        <authorList>
            <person name="Maslanova I."/>
            <person name="Wertheimer Z."/>
            <person name="Sedlacek I."/>
            <person name="Svec P."/>
            <person name="Indrakova A."/>
            <person name="Kovarovic V."/>
            <person name="Schumann P."/>
            <person name="Sproer C."/>
            <person name="Kralova S."/>
            <person name="Sedo O."/>
            <person name="Kristofova L."/>
            <person name="Vrbovska V."/>
            <person name="Fuzik T."/>
            <person name="Petras P."/>
            <person name="Zdrahal Z."/>
            <person name="Ruzickova V."/>
            <person name="Doskar J."/>
            <person name="Pantucek R."/>
        </authorList>
    </citation>
    <scope>NUCLEOTIDE SEQUENCE [LARGE SCALE GENOMIC DNA]</scope>
    <source>
        <strain evidence="11 12">01/688</strain>
    </source>
</reference>
<dbReference type="InterPro" id="IPR023405">
    <property type="entry name" value="Topo_IA_core_domain"/>
</dbReference>
<dbReference type="NCBIfam" id="TIGR01056">
    <property type="entry name" value="topB"/>
    <property type="match status" value="1"/>
</dbReference>
<evidence type="ECO:0000256" key="8">
    <source>
        <dbReference type="HAMAP-Rule" id="MF_00953"/>
    </source>
</evidence>
<dbReference type="SUPFAM" id="SSF56712">
    <property type="entry name" value="Prokaryotic type I DNA topoisomerase"/>
    <property type="match status" value="1"/>
</dbReference>
<evidence type="ECO:0000256" key="6">
    <source>
        <dbReference type="ARBA" id="ARBA00023125"/>
    </source>
</evidence>
<dbReference type="InterPro" id="IPR003602">
    <property type="entry name" value="Topo_IA_DNA-bd_dom"/>
</dbReference>
<feature type="domain" description="Topo IA-type catalytic" evidence="10">
    <location>
        <begin position="152"/>
        <end position="578"/>
    </location>
</feature>
<evidence type="ECO:0000259" key="10">
    <source>
        <dbReference type="PROSITE" id="PS52039"/>
    </source>
</evidence>
<keyword evidence="7 8" id="KW-0413">Isomerase</keyword>
<evidence type="ECO:0000313" key="11">
    <source>
        <dbReference type="EMBL" id="RAK44038.1"/>
    </source>
</evidence>
<dbReference type="RefSeq" id="WP_111716805.1">
    <property type="nucleotide sequence ID" value="NZ_JBHSSR010000016.1"/>
</dbReference>
<dbReference type="InterPro" id="IPR013826">
    <property type="entry name" value="Topo_IA_cen_sub3"/>
</dbReference>
<dbReference type="InterPro" id="IPR006171">
    <property type="entry name" value="TOPRIM_dom"/>
</dbReference>
<sequence length="709" mass="80481">MKSVVLAEKPSVARDIARVLNCNQKKNGYMENNQYIVTWALGHLVTNADPEQYDSKYKTWDMKDLPILPERMKSVVIGKTRKQFNVVKSQIERQDVNEVIIATDAGREGELVARLILEKCKGNKPVKRLWISSVTDGAIREGFKKLKPGSAYHGLYQAALARSEADWIVGINATRALTTKYDAQLSTGRVQTPTLQMVKIRQDAINQFQPRKYYGLNIVVDGVTFNWQSPNRIFDETVVDELIKALQTEKAVISDVVTNEKKRYPGKLYDLTSLQQDAYRRFKYSAKETLSTMQNLYESHKLVTYPRTDSNYLTTDMVSTLKDRVASLSSTEYRTQVVELLKSPIKGGSHFINNAKVSDHHAIVPTEVRVNLDSLSGREQNIYMLIAERFLSNLLPPNVYAEQKVTVNIGGSIFVAKQEQTVTLGFKALNHQASLEKHHRFVKGTTLENIKINKTTHETEPPPYLNEGTLLKAMENPSSIFEIDKTAQSTLKSAGGIGTVATRADIIEKLYNLNAIENFNGNIKVTNKGRQLLELAPNALKSPELTADWEHKLTLIEKNKYDKNKFIGEMRKFTKEIIDEIKSSEDKFKHDNLTTTECPTCGKFMLEKKTRNGKMLVCQDPTCGTKKNVQRKTNARCPECKKKLTLHGKGPKAMYSCICGFRETQEQMDKRFKSRKTGKVSKNEMKKYMKKEEEPINNPFADALKNLNL</sequence>
<dbReference type="PROSITE" id="PS00396">
    <property type="entry name" value="TOPO_IA_1"/>
    <property type="match status" value="1"/>
</dbReference>
<dbReference type="Proteomes" id="UP000249808">
    <property type="component" value="Unassembled WGS sequence"/>
</dbReference>
<dbReference type="InterPro" id="IPR000380">
    <property type="entry name" value="Topo_IA"/>
</dbReference>
<dbReference type="GO" id="GO:0043597">
    <property type="term" value="C:cytoplasmic replication fork"/>
    <property type="evidence" value="ECO:0007669"/>
    <property type="project" value="TreeGrafter"/>
</dbReference>
<comment type="cofactor">
    <cofactor evidence="8">
        <name>Mg(2+)</name>
        <dbReference type="ChEBI" id="CHEBI:18420"/>
    </cofactor>
</comment>
<feature type="domain" description="Toprim" evidence="9">
    <location>
        <begin position="2"/>
        <end position="135"/>
    </location>
</feature>
<evidence type="ECO:0000256" key="2">
    <source>
        <dbReference type="ARBA" id="ARBA00009446"/>
    </source>
</evidence>
<dbReference type="InterPro" id="IPR034144">
    <property type="entry name" value="TOPRIM_TopoIII"/>
</dbReference>
<comment type="function">
    <text evidence="8">Releases the supercoiling and torsional tension of DNA, which is introduced during the DNA replication and transcription, by transiently cleaving and rejoining one strand of the DNA duplex. Introduces a single-strand break via transesterification at a target site in duplex DNA. The scissile phosphodiester is attacked by the catalytic tyrosine of the enzyme, resulting in the formation of a DNA-(5'-phosphotyrosyl)-enzyme intermediate and the expulsion of a 3'-OH DNA strand. The free DNA strand then undergoes passage around the unbroken strand, thus removing DNA supercoils. Finally, in the religation step, the DNA 3'-OH attacks the covalent intermediate to expel the active-site tyrosine and restore the DNA phosphodiester backbone.</text>
</comment>
<dbReference type="GO" id="GO:0006281">
    <property type="term" value="P:DNA repair"/>
    <property type="evidence" value="ECO:0007669"/>
    <property type="project" value="TreeGrafter"/>
</dbReference>
<protein>
    <recommendedName>
        <fullName evidence="8">DNA topoisomerase 3</fullName>
        <ecNumber evidence="8">5.6.2.1</ecNumber>
    </recommendedName>
    <alternativeName>
        <fullName evidence="8">DNA topoisomerase III</fullName>
    </alternativeName>
</protein>
<dbReference type="CDD" id="cd03362">
    <property type="entry name" value="TOPRIM_TopoIA_TopoIII"/>
    <property type="match status" value="1"/>
</dbReference>
<dbReference type="Pfam" id="PF01751">
    <property type="entry name" value="Toprim"/>
    <property type="match status" value="1"/>
</dbReference>
<dbReference type="InterPro" id="IPR023406">
    <property type="entry name" value="Topo_IA_AS"/>
</dbReference>
<evidence type="ECO:0000256" key="5">
    <source>
        <dbReference type="ARBA" id="ARBA00023029"/>
    </source>
</evidence>
<dbReference type="CDD" id="cd00186">
    <property type="entry name" value="TOP1Ac"/>
    <property type="match status" value="1"/>
</dbReference>
<dbReference type="PROSITE" id="PS52039">
    <property type="entry name" value="TOPO_IA_2"/>
    <property type="match status" value="1"/>
</dbReference>
<comment type="caution">
    <text evidence="11">The sequence shown here is derived from an EMBL/GenBank/DDBJ whole genome shotgun (WGS) entry which is preliminary data.</text>
</comment>
<dbReference type="Pfam" id="PF01131">
    <property type="entry name" value="Topoisom_bac"/>
    <property type="match status" value="1"/>
</dbReference>
<gene>
    <name evidence="8" type="primary">topB</name>
    <name evidence="11" type="ORF">BHU61_10855</name>
</gene>
<evidence type="ECO:0000256" key="7">
    <source>
        <dbReference type="ARBA" id="ARBA00023235"/>
    </source>
</evidence>
<dbReference type="Gene3D" id="3.40.50.140">
    <property type="match status" value="1"/>
</dbReference>
<dbReference type="NCBIfam" id="NF005829">
    <property type="entry name" value="PRK07726.1"/>
    <property type="match status" value="1"/>
</dbReference>
<dbReference type="Gene3D" id="1.10.290.10">
    <property type="entry name" value="Topoisomerase I, domain 4"/>
    <property type="match status" value="1"/>
</dbReference>
<dbReference type="InterPro" id="IPR005738">
    <property type="entry name" value="TopoIII"/>
</dbReference>
<dbReference type="PROSITE" id="PS50880">
    <property type="entry name" value="TOPRIM"/>
    <property type="match status" value="1"/>
</dbReference>
<evidence type="ECO:0000256" key="1">
    <source>
        <dbReference type="ARBA" id="ARBA00000213"/>
    </source>
</evidence>
<dbReference type="Gene3D" id="1.10.460.10">
    <property type="entry name" value="Topoisomerase I, domain 2"/>
    <property type="match status" value="1"/>
</dbReference>
<dbReference type="EC" id="5.6.2.1" evidence="8"/>
<keyword evidence="12" id="KW-1185">Reference proteome</keyword>
<keyword evidence="3 8" id="KW-0479">Metal-binding</keyword>
<feature type="binding site" evidence="8">
    <location>
        <position position="8"/>
    </location>
    <ligand>
        <name>Mg(2+)</name>
        <dbReference type="ChEBI" id="CHEBI:18420"/>
        <note>catalytic</note>
    </ligand>
</feature>
<dbReference type="InterPro" id="IPR003601">
    <property type="entry name" value="Topo_IA_2"/>
</dbReference>
<dbReference type="GO" id="GO:0006265">
    <property type="term" value="P:DNA topological change"/>
    <property type="evidence" value="ECO:0007669"/>
    <property type="project" value="UniProtKB-UniRule"/>
</dbReference>
<feature type="active site" description="O-(5'-phospho-DNA)-tyrosine intermediate" evidence="8">
    <location>
        <position position="305"/>
    </location>
</feature>
<feature type="site" description="Interaction with DNA" evidence="8">
    <location>
        <position position="60"/>
    </location>
</feature>
<dbReference type="EMBL" id="PZJH01000006">
    <property type="protein sequence ID" value="RAK44038.1"/>
    <property type="molecule type" value="Genomic_DNA"/>
</dbReference>
<comment type="similarity">
    <text evidence="2 8">Belongs to the type IA topoisomerase family.</text>
</comment>
<dbReference type="PRINTS" id="PR00417">
    <property type="entry name" value="PRTPISMRASEI"/>
</dbReference>
<dbReference type="SMART" id="SM00436">
    <property type="entry name" value="TOP1Bc"/>
    <property type="match status" value="1"/>
</dbReference>
<proteinExistence type="inferred from homology"/>
<comment type="caution">
    <text evidence="8">Lacks conserved residue(s) required for the propagation of feature annotation.</text>
</comment>
<dbReference type="SMART" id="SM00493">
    <property type="entry name" value="TOPRIM"/>
    <property type="match status" value="1"/>
</dbReference>
<dbReference type="Gene3D" id="2.70.20.10">
    <property type="entry name" value="Topoisomerase I, domain 3"/>
    <property type="match status" value="1"/>
</dbReference>
<keyword evidence="5 8" id="KW-0799">Topoisomerase</keyword>
<dbReference type="PANTHER" id="PTHR11390:SF21">
    <property type="entry name" value="DNA TOPOISOMERASE 3-ALPHA"/>
    <property type="match status" value="1"/>
</dbReference>
<dbReference type="GO" id="GO:0006310">
    <property type="term" value="P:DNA recombination"/>
    <property type="evidence" value="ECO:0007669"/>
    <property type="project" value="TreeGrafter"/>
</dbReference>
<dbReference type="InterPro" id="IPR013825">
    <property type="entry name" value="Topo_IA_cen_sub2"/>
</dbReference>
<evidence type="ECO:0000256" key="3">
    <source>
        <dbReference type="ARBA" id="ARBA00022723"/>
    </source>
</evidence>
<dbReference type="SMART" id="SM00437">
    <property type="entry name" value="TOP1Ac"/>
    <property type="match status" value="1"/>
</dbReference>
<dbReference type="GO" id="GO:0003917">
    <property type="term" value="F:DNA topoisomerase type I (single strand cut, ATP-independent) activity"/>
    <property type="evidence" value="ECO:0007669"/>
    <property type="project" value="UniProtKB-UniRule"/>
</dbReference>
<feature type="binding site" evidence="8">
    <location>
        <position position="104"/>
    </location>
    <ligand>
        <name>Mg(2+)</name>
        <dbReference type="ChEBI" id="CHEBI:18420"/>
        <note>catalytic</note>
    </ligand>
</feature>
<feature type="site" description="Interaction with DNA" evidence="8">
    <location>
        <position position="175"/>
    </location>
</feature>
<evidence type="ECO:0000256" key="4">
    <source>
        <dbReference type="ARBA" id="ARBA00022842"/>
    </source>
</evidence>
<evidence type="ECO:0000313" key="12">
    <source>
        <dbReference type="Proteomes" id="UP000249808"/>
    </source>
</evidence>
<feature type="region of interest" description="Interaction with DNA" evidence="8">
    <location>
        <begin position="186"/>
        <end position="191"/>
    </location>
</feature>
<dbReference type="AlphaFoldDB" id="A0A327ZSQ1"/>
<feature type="site" description="Interaction with DNA" evidence="8">
    <location>
        <position position="167"/>
    </location>
</feature>
<comment type="catalytic activity">
    <reaction evidence="1 8">
        <text>ATP-independent breakage of single-stranded DNA, followed by passage and rejoining.</text>
        <dbReference type="EC" id="5.6.2.1"/>
    </reaction>
</comment>
<dbReference type="PANTHER" id="PTHR11390">
    <property type="entry name" value="PROKARYOTIC DNA TOPOISOMERASE"/>
    <property type="match status" value="1"/>
</dbReference>
<keyword evidence="4 8" id="KW-0460">Magnesium</keyword>
<name>A0A327ZSQ1_9STAP</name>
<dbReference type="InterPro" id="IPR013497">
    <property type="entry name" value="Topo_IA_cen"/>
</dbReference>
<dbReference type="InterPro" id="IPR013824">
    <property type="entry name" value="Topo_IA_cen_sub1"/>
</dbReference>
<accession>A0A327ZSQ1</accession>
<dbReference type="GO" id="GO:0000287">
    <property type="term" value="F:magnesium ion binding"/>
    <property type="evidence" value="ECO:0007669"/>
    <property type="project" value="UniProtKB-UniRule"/>
</dbReference>
<evidence type="ECO:0000259" key="9">
    <source>
        <dbReference type="PROSITE" id="PS50880"/>
    </source>
</evidence>
<feature type="site" description="Interaction with DNA" evidence="8">
    <location>
        <position position="307"/>
    </location>
</feature>